<feature type="transmembrane region" description="Helical" evidence="6">
    <location>
        <begin position="123"/>
        <end position="143"/>
    </location>
</feature>
<dbReference type="RefSeq" id="XP_013310688.1">
    <property type="nucleotide sequence ID" value="XM_013455234.1"/>
</dbReference>
<keyword evidence="8" id="KW-1185">Reference proteome</keyword>
<keyword evidence="4 6" id="KW-1133">Transmembrane helix</keyword>
<reference evidence="7 8" key="1">
    <citation type="submission" date="2015-01" db="EMBL/GenBank/DDBJ databases">
        <title>The Genome Sequence of Exophiala xenobiotica CBS118157.</title>
        <authorList>
            <consortium name="The Broad Institute Genomics Platform"/>
            <person name="Cuomo C."/>
            <person name="de Hoog S."/>
            <person name="Gorbushina A."/>
            <person name="Stielow B."/>
            <person name="Teixiera M."/>
            <person name="Abouelleil A."/>
            <person name="Chapman S.B."/>
            <person name="Priest M."/>
            <person name="Young S.K."/>
            <person name="Wortman J."/>
            <person name="Nusbaum C."/>
            <person name="Birren B."/>
        </authorList>
    </citation>
    <scope>NUCLEOTIDE SEQUENCE [LARGE SCALE GENOMIC DNA]</scope>
    <source>
        <strain evidence="7 8">CBS 118157</strain>
    </source>
</reference>
<dbReference type="AlphaFoldDB" id="A0A0D2EQS5"/>
<dbReference type="SUPFAM" id="SSF103473">
    <property type="entry name" value="MFS general substrate transporter"/>
    <property type="match status" value="1"/>
</dbReference>
<dbReference type="InterPro" id="IPR036259">
    <property type="entry name" value="MFS_trans_sf"/>
</dbReference>
<feature type="transmembrane region" description="Helical" evidence="6">
    <location>
        <begin position="257"/>
        <end position="275"/>
    </location>
</feature>
<dbReference type="Pfam" id="PF00083">
    <property type="entry name" value="Sugar_tr"/>
    <property type="match status" value="1"/>
</dbReference>
<keyword evidence="2" id="KW-0813">Transport</keyword>
<evidence type="ECO:0000313" key="7">
    <source>
        <dbReference type="EMBL" id="KIW50104.1"/>
    </source>
</evidence>
<comment type="subcellular location">
    <subcellularLocation>
        <location evidence="1">Membrane</location>
        <topology evidence="1">Multi-pass membrane protein</topology>
    </subcellularLocation>
</comment>
<dbReference type="PANTHER" id="PTHR23511">
    <property type="entry name" value="SYNAPTIC VESICLE GLYCOPROTEIN 2"/>
    <property type="match status" value="1"/>
</dbReference>
<evidence type="ECO:0000256" key="3">
    <source>
        <dbReference type="ARBA" id="ARBA00022692"/>
    </source>
</evidence>
<feature type="transmembrane region" description="Helical" evidence="6">
    <location>
        <begin position="362"/>
        <end position="383"/>
    </location>
</feature>
<dbReference type="InterPro" id="IPR005828">
    <property type="entry name" value="MFS_sugar_transport-like"/>
</dbReference>
<evidence type="ECO:0000256" key="6">
    <source>
        <dbReference type="SAM" id="Phobius"/>
    </source>
</evidence>
<keyword evidence="5 6" id="KW-0472">Membrane</keyword>
<name>A0A0D2EQS5_9EURO</name>
<dbReference type="Gene3D" id="1.20.1250.20">
    <property type="entry name" value="MFS general substrate transporter like domains"/>
    <property type="match status" value="1"/>
</dbReference>
<dbReference type="EMBL" id="KN847323">
    <property type="protein sequence ID" value="KIW50104.1"/>
    <property type="molecule type" value="Genomic_DNA"/>
</dbReference>
<dbReference type="GO" id="GO:0016020">
    <property type="term" value="C:membrane"/>
    <property type="evidence" value="ECO:0007669"/>
    <property type="project" value="UniProtKB-SubCell"/>
</dbReference>
<dbReference type="GO" id="GO:0022857">
    <property type="term" value="F:transmembrane transporter activity"/>
    <property type="evidence" value="ECO:0007669"/>
    <property type="project" value="InterPro"/>
</dbReference>
<evidence type="ECO:0008006" key="9">
    <source>
        <dbReference type="Google" id="ProtNLM"/>
    </source>
</evidence>
<protein>
    <recommendedName>
        <fullName evidence="9">Major facilitator superfamily (MFS) profile domain-containing protein</fullName>
    </recommendedName>
</protein>
<evidence type="ECO:0000256" key="1">
    <source>
        <dbReference type="ARBA" id="ARBA00004141"/>
    </source>
</evidence>
<evidence type="ECO:0000256" key="5">
    <source>
        <dbReference type="ARBA" id="ARBA00023136"/>
    </source>
</evidence>
<organism evidence="7 8">
    <name type="scientific">Exophiala xenobiotica</name>
    <dbReference type="NCBI Taxonomy" id="348802"/>
    <lineage>
        <taxon>Eukaryota</taxon>
        <taxon>Fungi</taxon>
        <taxon>Dikarya</taxon>
        <taxon>Ascomycota</taxon>
        <taxon>Pezizomycotina</taxon>
        <taxon>Eurotiomycetes</taxon>
        <taxon>Chaetothyriomycetidae</taxon>
        <taxon>Chaetothyriales</taxon>
        <taxon>Herpotrichiellaceae</taxon>
        <taxon>Exophiala</taxon>
    </lineage>
</organism>
<proteinExistence type="predicted"/>
<evidence type="ECO:0000313" key="8">
    <source>
        <dbReference type="Proteomes" id="UP000054342"/>
    </source>
</evidence>
<evidence type="ECO:0000256" key="4">
    <source>
        <dbReference type="ARBA" id="ARBA00022989"/>
    </source>
</evidence>
<feature type="transmembrane region" description="Helical" evidence="6">
    <location>
        <begin position="155"/>
        <end position="182"/>
    </location>
</feature>
<dbReference type="Proteomes" id="UP000054342">
    <property type="component" value="Unassembled WGS sequence"/>
</dbReference>
<dbReference type="HOGENOM" id="CLU_001265_52_4_1"/>
<dbReference type="PANTHER" id="PTHR23511:SF12">
    <property type="entry name" value="TRANSPORTER, PUTATIVE (AFU_ORTHOLOGUE AFUA_7G01740)-RELATED"/>
    <property type="match status" value="1"/>
</dbReference>
<gene>
    <name evidence="7" type="ORF">PV05_11724</name>
</gene>
<dbReference type="GeneID" id="25333632"/>
<keyword evidence="3 6" id="KW-0812">Transmembrane</keyword>
<sequence>MRLRSNSSGFKPYREEHYLDSFLKTMGSDKDTKIGATGPRLEETTEVGTIREYKSLHVDGIDPVFENQARLVNHAVQAIGTGKYQWALFGLCGYGWLCDQLWQTTVSDALAQVAVEFAPKHSAFLSLALIAGLVVGASFWGLGCDLIGRRLAFNLILLIAGVFGTAAGAAPNFVSCAVLVSFCGFGVGGNLPVDSAVFLEFLPGTHQFLLEILAVWWSIGQIIPARAAWGFLPHYSCSADTPPGQCRKADNMGWRYLMYPMGAITLVAFFARFFLFHLQESPRYLTGQGRYQEAIDVLNEVAKYNGTTQPLTVADLGQVERDFAESHGIAPVNKKTAIKRTFAQFRPGGFKHVRALFSTKKLAFSTSLILLVWSCIGLAPPLYSNFLPEYLALHGAQSGSSSINITYRNNFIIVACSIPGSLACHISADEAR</sequence>
<evidence type="ECO:0000256" key="2">
    <source>
        <dbReference type="ARBA" id="ARBA00022448"/>
    </source>
</evidence>
<accession>A0A0D2EQS5</accession>
<dbReference type="OrthoDB" id="4139357at2759"/>